<sequence length="188" mass="20517">MKKLILAVLISISANSFAQLIQIGPQVSYNFTSPITNDFSSKSSGTGVGFAGFARVNLLMFYAQGEFGYTKSEFSIAQTETEKTDYELSGTDATLIAGFKVIPLGKLGNIRVFAGYNWKNYSNTKTSNTLNYVEIAKNNHSLLGGVGIDLWRLTLDYRYIAGITDLDPSSDQDLKTGTSSLSLGFKFL</sequence>
<gene>
    <name evidence="4" type="ORF">AABD74_21190</name>
</gene>
<name>A0ABZ2UE05_9FLAO</name>
<evidence type="ECO:0000259" key="3">
    <source>
        <dbReference type="Pfam" id="PF13505"/>
    </source>
</evidence>
<evidence type="ECO:0000256" key="1">
    <source>
        <dbReference type="ARBA" id="ARBA00022729"/>
    </source>
</evidence>
<dbReference type="Proteomes" id="UP001623852">
    <property type="component" value="Chromosome"/>
</dbReference>
<organism evidence="4 5">
    <name type="scientific">Flavobacterium soyae</name>
    <dbReference type="NCBI Taxonomy" id="2903098"/>
    <lineage>
        <taxon>Bacteria</taxon>
        <taxon>Pseudomonadati</taxon>
        <taxon>Bacteroidota</taxon>
        <taxon>Flavobacteriia</taxon>
        <taxon>Flavobacteriales</taxon>
        <taxon>Flavobacteriaceae</taxon>
        <taxon>Flavobacterium</taxon>
    </lineage>
</organism>
<dbReference type="EMBL" id="CP150845">
    <property type="protein sequence ID" value="WYZ19668.1"/>
    <property type="molecule type" value="Genomic_DNA"/>
</dbReference>
<dbReference type="InterPro" id="IPR011250">
    <property type="entry name" value="OMP/PagP_B-barrel"/>
</dbReference>
<dbReference type="SUPFAM" id="SSF56925">
    <property type="entry name" value="OMPA-like"/>
    <property type="match status" value="1"/>
</dbReference>
<feature type="domain" description="Outer membrane protein beta-barrel" evidence="3">
    <location>
        <begin position="5"/>
        <end position="187"/>
    </location>
</feature>
<proteinExistence type="predicted"/>
<keyword evidence="1 2" id="KW-0732">Signal</keyword>
<reference evidence="4 5" key="1">
    <citation type="submission" date="2024-03" db="EMBL/GenBank/DDBJ databases">
        <title>Flavobacterium soyae.</title>
        <authorList>
            <person name="Zheng W."/>
        </authorList>
    </citation>
    <scope>NUCLEOTIDE SEQUENCE [LARGE SCALE GENOMIC DNA]</scope>
    <source>
        <strain evidence="4 5">55</strain>
    </source>
</reference>
<evidence type="ECO:0000313" key="5">
    <source>
        <dbReference type="Proteomes" id="UP001623852"/>
    </source>
</evidence>
<feature type="signal peptide" evidence="2">
    <location>
        <begin position="1"/>
        <end position="18"/>
    </location>
</feature>
<keyword evidence="5" id="KW-1185">Reference proteome</keyword>
<evidence type="ECO:0000256" key="2">
    <source>
        <dbReference type="SAM" id="SignalP"/>
    </source>
</evidence>
<dbReference type="Pfam" id="PF13505">
    <property type="entry name" value="OMP_b-brl"/>
    <property type="match status" value="1"/>
</dbReference>
<evidence type="ECO:0000313" key="4">
    <source>
        <dbReference type="EMBL" id="WYZ19668.1"/>
    </source>
</evidence>
<accession>A0ABZ2UE05</accession>
<protein>
    <submittedName>
        <fullName evidence="4">Outer membrane beta-barrel protein</fullName>
    </submittedName>
</protein>
<feature type="chain" id="PRO_5045309553" evidence="2">
    <location>
        <begin position="19"/>
        <end position="188"/>
    </location>
</feature>
<dbReference type="RefSeq" id="WP_406844218.1">
    <property type="nucleotide sequence ID" value="NZ_CP150845.1"/>
</dbReference>
<dbReference type="InterPro" id="IPR027385">
    <property type="entry name" value="Beta-barrel_OMP"/>
</dbReference>